<dbReference type="InterPro" id="IPR011598">
    <property type="entry name" value="bHLH_dom"/>
</dbReference>
<dbReference type="CDD" id="cd11393">
    <property type="entry name" value="bHLH_AtbHLH_like"/>
    <property type="match status" value="1"/>
</dbReference>
<dbReference type="GO" id="GO:0046983">
    <property type="term" value="F:protein dimerization activity"/>
    <property type="evidence" value="ECO:0007669"/>
    <property type="project" value="InterPro"/>
</dbReference>
<sequence length="415" mass="46782">MDVDEFDDIFSFHWHNQSNALSNVSIEFPVELSTVEIFLNDILDINEDITVETCEDSAPVNKVASFPILQIEATDRARQSPVGSDSGLEWIPPITCDDVVLLPTSINASVTTCVSNDDFRGQHGSCVTEETSPPAKVRKKQSSAARVSRKKIKTNDSQKPMKQIHSRDSNRLPAPEEHILRERKRRDEMAEKFKLLKEILPPQARRQKATIVEDTIKLVKSLQLRKDELLKRRAQMKLRLLNRNKTERSPQYPSCRSKGLHPFNKNAAIGMQFVMPSSTFDSSEPIDTGMPITMGYSPQCPIAGAAAEINNMTPLRIDTSNCRYLLQIHAQVSGDEILIEMLFRQYSPSPHTRVMQTVESMKLEVIRGSMQRSVPCGFIEFIITAKSQEEFQSRHQDIQSSARLLAGALQAAFSE</sequence>
<evidence type="ECO:0000256" key="2">
    <source>
        <dbReference type="ARBA" id="ARBA00023163"/>
    </source>
</evidence>
<protein>
    <recommendedName>
        <fullName evidence="5">BHLH domain-containing protein</fullName>
    </recommendedName>
</protein>
<dbReference type="Gene3D" id="4.10.280.10">
    <property type="entry name" value="Helix-loop-helix DNA-binding domain"/>
    <property type="match status" value="1"/>
</dbReference>
<dbReference type="AlphaFoldDB" id="A0A8T0ILS8"/>
<keyword evidence="2" id="KW-0804">Transcription</keyword>
<name>A0A8T0ILS8_CERPU</name>
<keyword evidence="3" id="KW-0175">Coiled coil</keyword>
<feature type="compositionally biased region" description="Basic and acidic residues" evidence="4">
    <location>
        <begin position="165"/>
        <end position="174"/>
    </location>
</feature>
<keyword evidence="7" id="KW-1185">Reference proteome</keyword>
<dbReference type="EMBL" id="CM026423">
    <property type="protein sequence ID" value="KAG0583413.1"/>
    <property type="molecule type" value="Genomic_DNA"/>
</dbReference>
<evidence type="ECO:0000256" key="3">
    <source>
        <dbReference type="SAM" id="Coils"/>
    </source>
</evidence>
<evidence type="ECO:0000256" key="1">
    <source>
        <dbReference type="ARBA" id="ARBA00023015"/>
    </source>
</evidence>
<evidence type="ECO:0000259" key="5">
    <source>
        <dbReference type="PROSITE" id="PS50888"/>
    </source>
</evidence>
<dbReference type="InterPro" id="IPR052610">
    <property type="entry name" value="bHLH_transcription_regulator"/>
</dbReference>
<organism evidence="6 7">
    <name type="scientific">Ceratodon purpureus</name>
    <name type="common">Fire moss</name>
    <name type="synonym">Dicranum purpureum</name>
    <dbReference type="NCBI Taxonomy" id="3225"/>
    <lineage>
        <taxon>Eukaryota</taxon>
        <taxon>Viridiplantae</taxon>
        <taxon>Streptophyta</taxon>
        <taxon>Embryophyta</taxon>
        <taxon>Bryophyta</taxon>
        <taxon>Bryophytina</taxon>
        <taxon>Bryopsida</taxon>
        <taxon>Dicranidae</taxon>
        <taxon>Pseudoditrichales</taxon>
        <taxon>Ditrichaceae</taxon>
        <taxon>Ceratodon</taxon>
    </lineage>
</organism>
<gene>
    <name evidence="6" type="ORF">KC19_3G134200</name>
</gene>
<dbReference type="InterPro" id="IPR045239">
    <property type="entry name" value="bHLH95_bHLH"/>
</dbReference>
<feature type="compositionally biased region" description="Basic residues" evidence="4">
    <location>
        <begin position="136"/>
        <end position="152"/>
    </location>
</feature>
<feature type="region of interest" description="Disordered" evidence="4">
    <location>
        <begin position="124"/>
        <end position="174"/>
    </location>
</feature>
<accession>A0A8T0ILS8</accession>
<keyword evidence="1" id="KW-0805">Transcription regulation</keyword>
<evidence type="ECO:0000256" key="4">
    <source>
        <dbReference type="SAM" id="MobiDB-lite"/>
    </source>
</evidence>
<proteinExistence type="predicted"/>
<evidence type="ECO:0000313" key="7">
    <source>
        <dbReference type="Proteomes" id="UP000822688"/>
    </source>
</evidence>
<feature type="domain" description="BHLH" evidence="5">
    <location>
        <begin position="173"/>
        <end position="222"/>
    </location>
</feature>
<dbReference type="Pfam" id="PF00010">
    <property type="entry name" value="HLH"/>
    <property type="match status" value="1"/>
</dbReference>
<comment type="caution">
    <text evidence="6">The sequence shown here is derived from an EMBL/GenBank/DDBJ whole genome shotgun (WGS) entry which is preliminary data.</text>
</comment>
<dbReference type="SMART" id="SM00353">
    <property type="entry name" value="HLH"/>
    <property type="match status" value="1"/>
</dbReference>
<dbReference type="PROSITE" id="PS50888">
    <property type="entry name" value="BHLH"/>
    <property type="match status" value="1"/>
</dbReference>
<dbReference type="InterPro" id="IPR036638">
    <property type="entry name" value="HLH_DNA-bd_sf"/>
</dbReference>
<reference evidence="6" key="1">
    <citation type="submission" date="2020-06" db="EMBL/GenBank/DDBJ databases">
        <title>WGS assembly of Ceratodon purpureus strain R40.</title>
        <authorList>
            <person name="Carey S.B."/>
            <person name="Jenkins J."/>
            <person name="Shu S."/>
            <person name="Lovell J.T."/>
            <person name="Sreedasyam A."/>
            <person name="Maumus F."/>
            <person name="Tiley G.P."/>
            <person name="Fernandez-Pozo N."/>
            <person name="Barry K."/>
            <person name="Chen C."/>
            <person name="Wang M."/>
            <person name="Lipzen A."/>
            <person name="Daum C."/>
            <person name="Saski C.A."/>
            <person name="Payton A.C."/>
            <person name="Mcbreen J.C."/>
            <person name="Conrad R.E."/>
            <person name="Kollar L.M."/>
            <person name="Olsson S."/>
            <person name="Huttunen S."/>
            <person name="Landis J.B."/>
            <person name="Wickett N.J."/>
            <person name="Johnson M.G."/>
            <person name="Rensing S.A."/>
            <person name="Grimwood J."/>
            <person name="Schmutz J."/>
            <person name="Mcdaniel S.F."/>
        </authorList>
    </citation>
    <scope>NUCLEOTIDE SEQUENCE</scope>
    <source>
        <strain evidence="6">R40</strain>
    </source>
</reference>
<dbReference type="PANTHER" id="PTHR45959:SF55">
    <property type="entry name" value="BHLH DOMAIN-CONTAINING PROTEIN"/>
    <property type="match status" value="1"/>
</dbReference>
<dbReference type="Proteomes" id="UP000822688">
    <property type="component" value="Chromosome 3"/>
</dbReference>
<dbReference type="PANTHER" id="PTHR45959">
    <property type="entry name" value="BHLH TRANSCRIPTION FACTOR"/>
    <property type="match status" value="1"/>
</dbReference>
<dbReference type="SUPFAM" id="SSF47459">
    <property type="entry name" value="HLH, helix-loop-helix DNA-binding domain"/>
    <property type="match status" value="1"/>
</dbReference>
<feature type="coiled-coil region" evidence="3">
    <location>
        <begin position="212"/>
        <end position="239"/>
    </location>
</feature>
<evidence type="ECO:0000313" key="6">
    <source>
        <dbReference type="EMBL" id="KAG0583413.1"/>
    </source>
</evidence>